<proteinExistence type="predicted"/>
<dbReference type="Gene3D" id="3.90.550.10">
    <property type="entry name" value="Spore Coat Polysaccharide Biosynthesis Protein SpsA, Chain A"/>
    <property type="match status" value="1"/>
</dbReference>
<name>A0AAQ3M027_9PEZI</name>
<dbReference type="AlphaFoldDB" id="A0AAQ3M027"/>
<evidence type="ECO:0000256" key="1">
    <source>
        <dbReference type="SAM" id="Phobius"/>
    </source>
</evidence>
<dbReference type="PANTHER" id="PTHR11183">
    <property type="entry name" value="GLYCOGENIN SUBFAMILY MEMBER"/>
    <property type="match status" value="1"/>
</dbReference>
<keyword evidence="1" id="KW-0472">Membrane</keyword>
<dbReference type="InterPro" id="IPR050587">
    <property type="entry name" value="GNT1/Glycosyltrans_8"/>
</dbReference>
<evidence type="ECO:0000313" key="3">
    <source>
        <dbReference type="Proteomes" id="UP001303373"/>
    </source>
</evidence>
<keyword evidence="3" id="KW-1185">Reference proteome</keyword>
<dbReference type="SUPFAM" id="SSF53448">
    <property type="entry name" value="Nucleotide-diphospho-sugar transferases"/>
    <property type="match status" value="1"/>
</dbReference>
<dbReference type="EMBL" id="CP138580">
    <property type="protein sequence ID" value="WPG97355.1"/>
    <property type="molecule type" value="Genomic_DNA"/>
</dbReference>
<reference evidence="2 3" key="1">
    <citation type="submission" date="2023-11" db="EMBL/GenBank/DDBJ databases">
        <title>An acidophilic fungus is an integral part of prey digestion in a carnivorous sundew plant.</title>
        <authorList>
            <person name="Tsai I.J."/>
        </authorList>
    </citation>
    <scope>NUCLEOTIDE SEQUENCE [LARGE SCALE GENOMIC DNA]</scope>
    <source>
        <strain evidence="2">169a</strain>
    </source>
</reference>
<dbReference type="GO" id="GO:0016740">
    <property type="term" value="F:transferase activity"/>
    <property type="evidence" value="ECO:0007669"/>
    <property type="project" value="UniProtKB-KW"/>
</dbReference>
<protein>
    <submittedName>
        <fullName evidence="2">Nucleotide-diphospho-sugar transferase</fullName>
    </submittedName>
</protein>
<dbReference type="Proteomes" id="UP001303373">
    <property type="component" value="Chromosome 1"/>
</dbReference>
<accession>A0AAQ3M027</accession>
<gene>
    <name evidence="2" type="ORF">R9X50_00013000</name>
</gene>
<keyword evidence="2" id="KW-0808">Transferase</keyword>
<dbReference type="InterPro" id="IPR029044">
    <property type="entry name" value="Nucleotide-diphossugar_trans"/>
</dbReference>
<keyword evidence="1" id="KW-1133">Transmembrane helix</keyword>
<evidence type="ECO:0000313" key="2">
    <source>
        <dbReference type="EMBL" id="WPG97355.1"/>
    </source>
</evidence>
<sequence length="366" mass="41951">MGSRFPGSPVRGKGNWSTLFCVCLAVILFLNIFVWTPLPKTYDDQRETILKHVSDVTVEHFDSSHRHQPPSLATTKAKNAFVTFLADDSSNDTTSDPSADKYFVAVRILAYQLLHAPETRSQQDIPLVVLVSPHVTQFKRERLQRDGAIIYEAPVIGSDWIKTDVATWAQCMAKLNLLKLTQFDRVAFLDSDTVLTGPLEGVFEDPAVALQTTGKNPKAIMADEAPMPETYSFAAMVEMNHEHNYPPTEEHHDFPNINYLNAGFFVVQPSIQLFDYYLSLTKLENRFDPQLQEQNLLNYAHRPEGNMPWKMVNTKWNIHYPSSEDVRGGVMSLHEKWWNPEQEDLTLYLHSWRWRMEGFFEAKDSA</sequence>
<feature type="transmembrane region" description="Helical" evidence="1">
    <location>
        <begin position="16"/>
        <end position="36"/>
    </location>
</feature>
<organism evidence="2 3">
    <name type="scientific">Acrodontium crateriforme</name>
    <dbReference type="NCBI Taxonomy" id="150365"/>
    <lineage>
        <taxon>Eukaryota</taxon>
        <taxon>Fungi</taxon>
        <taxon>Dikarya</taxon>
        <taxon>Ascomycota</taxon>
        <taxon>Pezizomycotina</taxon>
        <taxon>Dothideomycetes</taxon>
        <taxon>Dothideomycetidae</taxon>
        <taxon>Mycosphaerellales</taxon>
        <taxon>Teratosphaeriaceae</taxon>
        <taxon>Acrodontium</taxon>
    </lineage>
</organism>
<keyword evidence="1" id="KW-0812">Transmembrane</keyword>